<protein>
    <submittedName>
        <fullName evidence="2">Putative baseplate assembly protein</fullName>
    </submittedName>
</protein>
<organism evidence="2 3">
    <name type="scientific">Embleya hyalina</name>
    <dbReference type="NCBI Taxonomy" id="516124"/>
    <lineage>
        <taxon>Bacteria</taxon>
        <taxon>Bacillati</taxon>
        <taxon>Actinomycetota</taxon>
        <taxon>Actinomycetes</taxon>
        <taxon>Kitasatosporales</taxon>
        <taxon>Streptomycetaceae</taxon>
        <taxon>Embleya</taxon>
    </lineage>
</organism>
<dbReference type="Gene3D" id="2.110.10.10">
    <property type="entry name" value="Hemopexin-like domain"/>
    <property type="match status" value="1"/>
</dbReference>
<dbReference type="RefSeq" id="WP_126643384.1">
    <property type="nucleotide sequence ID" value="NZ_BIFH01000053.1"/>
</dbReference>
<comment type="caution">
    <text evidence="2">The sequence shown here is derived from an EMBL/GenBank/DDBJ whole genome shotgun (WGS) entry which is preliminary data.</text>
</comment>
<evidence type="ECO:0000256" key="1">
    <source>
        <dbReference type="SAM" id="MobiDB-lite"/>
    </source>
</evidence>
<proteinExistence type="predicted"/>
<name>A0A401Z4M5_9ACTN</name>
<evidence type="ECO:0000313" key="2">
    <source>
        <dbReference type="EMBL" id="GCE01788.1"/>
    </source>
</evidence>
<keyword evidence="3" id="KW-1185">Reference proteome</keyword>
<dbReference type="Proteomes" id="UP000286931">
    <property type="component" value="Unassembled WGS sequence"/>
</dbReference>
<accession>A0A401Z4M5</accession>
<dbReference type="AlphaFoldDB" id="A0A401Z4M5"/>
<dbReference type="InterPro" id="IPR036375">
    <property type="entry name" value="Hemopexin-like_dom_sf"/>
</dbReference>
<sequence length="661" mass="71600">MDRPTLPDLDDTPFQQLVDAAKRTLPDRAPGWTDHNVSDPGITLIEACAQRVDQLLYRVDRTTPAVRARLLRLMGIAPAPASPTRVRLRVTRPPKTALPADTPLTTADGLVLYTTTALAAAKDTLAEAACLRRVHETLGVSTGEPGQRFAAGRRPHRPDHPLDPDESFLRVAVDGEPWRVVPTFARRRVDDRVHIWDDACGEVVFGPRVPYAEGARRHGGVPSRGAVITAAYRVGVGSPGALSVGTILTGSDVEAVITSILSPGADAEDVDQALRRARLDLTPPARAVTAADLERVLDDLPLLARVRVGPEEPAPADPVPVALQTPPRPSRVDTAWAVDQQRVVLVSAGTCIRSTLDGKHVEHPQMPFARADAVLWFEPSHFLWSLGDHYRWNDDATQRPITDLVPNLEPFTRGLDAACVQPAVGSDAVDLFFFVDDRYCHCPARYANRKLTPTGAPVVSTIAVDFPALPRVFRSSPDAVVVVGDTFHFLKGDRTATATRCPDERGLRVSLVPASAADPTTSPGPDEAHPPGELVGAARSRVESTRMLGQHVTVGGCAPVSFDVHVTVRPWDGVSDVREIVARRLHAYFHPRVGGPDGRGWPWGRPVHTADVFSALEDVAEIHRVVDTMLRARGARVDVVTLPEHGLPRLCEVDVATESDI</sequence>
<dbReference type="EMBL" id="BIFH01000053">
    <property type="protein sequence ID" value="GCE01788.1"/>
    <property type="molecule type" value="Genomic_DNA"/>
</dbReference>
<evidence type="ECO:0000313" key="3">
    <source>
        <dbReference type="Proteomes" id="UP000286931"/>
    </source>
</evidence>
<dbReference type="SUPFAM" id="SSF50923">
    <property type="entry name" value="Hemopexin-like domain"/>
    <property type="match status" value="1"/>
</dbReference>
<dbReference type="OrthoDB" id="9027184at2"/>
<feature type="region of interest" description="Disordered" evidence="1">
    <location>
        <begin position="142"/>
        <end position="164"/>
    </location>
</feature>
<reference evidence="2 3" key="1">
    <citation type="submission" date="2018-12" db="EMBL/GenBank/DDBJ databases">
        <title>Draft genome sequence of Embleya hyalina NBRC 13850T.</title>
        <authorList>
            <person name="Komaki H."/>
            <person name="Hosoyama A."/>
            <person name="Kimura A."/>
            <person name="Ichikawa N."/>
            <person name="Tamura T."/>
        </authorList>
    </citation>
    <scope>NUCLEOTIDE SEQUENCE [LARGE SCALE GENOMIC DNA]</scope>
    <source>
        <strain evidence="2 3">NBRC 13850</strain>
    </source>
</reference>
<gene>
    <name evidence="2" type="ORF">EHYA_09562</name>
</gene>